<dbReference type="GeneID" id="69801998"/>
<dbReference type="EMBL" id="AZGK01000007">
    <property type="protein sequence ID" value="KRM46332.1"/>
    <property type="molecule type" value="Genomic_DNA"/>
</dbReference>
<name>A0A0R1Z5N8_9LACO</name>
<evidence type="ECO:0000313" key="1">
    <source>
        <dbReference type="EMBL" id="KRM46332.1"/>
    </source>
</evidence>
<evidence type="ECO:0008006" key="3">
    <source>
        <dbReference type="Google" id="ProtNLM"/>
    </source>
</evidence>
<dbReference type="AlphaFoldDB" id="A0A0R1Z5N8"/>
<protein>
    <recommendedName>
        <fullName evidence="3">TPR repeat-containing protein</fullName>
    </recommendedName>
</protein>
<proteinExistence type="predicted"/>
<dbReference type="InterPro" id="IPR011990">
    <property type="entry name" value="TPR-like_helical_dom_sf"/>
</dbReference>
<dbReference type="Gene3D" id="1.25.40.10">
    <property type="entry name" value="Tetratricopeptide repeat domain"/>
    <property type="match status" value="1"/>
</dbReference>
<dbReference type="Proteomes" id="UP000051957">
    <property type="component" value="Unassembled WGS sequence"/>
</dbReference>
<dbReference type="SUPFAM" id="SSF48452">
    <property type="entry name" value="TPR-like"/>
    <property type="match status" value="1"/>
</dbReference>
<accession>A0A0R1Z5N8</accession>
<dbReference type="PATRIC" id="fig|1423784.4.peg.2204"/>
<organism evidence="1 2">
    <name type="scientific">Lentilactobacillus parabuchneri DSM 5707 = NBRC 107865</name>
    <dbReference type="NCBI Taxonomy" id="1423784"/>
    <lineage>
        <taxon>Bacteria</taxon>
        <taxon>Bacillati</taxon>
        <taxon>Bacillota</taxon>
        <taxon>Bacilli</taxon>
        <taxon>Lactobacillales</taxon>
        <taxon>Lactobacillaceae</taxon>
        <taxon>Lentilactobacillus</taxon>
    </lineage>
</organism>
<reference evidence="1 2" key="1">
    <citation type="journal article" date="2015" name="Genome Announc.">
        <title>Expanding the biotechnology potential of lactobacilli through comparative genomics of 213 strains and associated genera.</title>
        <authorList>
            <person name="Sun Z."/>
            <person name="Harris H.M."/>
            <person name="McCann A."/>
            <person name="Guo C."/>
            <person name="Argimon S."/>
            <person name="Zhang W."/>
            <person name="Yang X."/>
            <person name="Jeffery I.B."/>
            <person name="Cooney J.C."/>
            <person name="Kagawa T.F."/>
            <person name="Liu W."/>
            <person name="Song Y."/>
            <person name="Salvetti E."/>
            <person name="Wrobel A."/>
            <person name="Rasinkangas P."/>
            <person name="Parkhill J."/>
            <person name="Rea M.C."/>
            <person name="O'Sullivan O."/>
            <person name="Ritari J."/>
            <person name="Douillard F.P."/>
            <person name="Paul Ross R."/>
            <person name="Yang R."/>
            <person name="Briner A.E."/>
            <person name="Felis G.E."/>
            <person name="de Vos W.M."/>
            <person name="Barrangou R."/>
            <person name="Klaenhammer T.R."/>
            <person name="Caufield P.W."/>
            <person name="Cui Y."/>
            <person name="Zhang H."/>
            <person name="O'Toole P.W."/>
        </authorList>
    </citation>
    <scope>NUCLEOTIDE SEQUENCE [LARGE SCALE GENOMIC DNA]</scope>
    <source>
        <strain evidence="1 2">DSM 5707</strain>
    </source>
</reference>
<sequence>MSELQKNDQVIFMSAKEDLADQRYQQVLNKTEHLLNKYPDSIAVNDLHAVALFYLKRYEEAKAIILAFQESFFNQPDYLKDAFKIFLKSNSFMLAREAVTAAKTDLHDAWTHEVEQAESAYRTDNSAKLQQASRHFAHIGALSVAEQVQAVQSSVTLPLKEYVRAARAIMSDPFVWQVVKTQVLLQLVRIDLKYRFDMVWLDGKTYTIRTGELKPLDQYESFVGVLQAIEKQFATDDPIKLELLEKELFTQGNYIYPFFDKVITDSQFWAKAIIARSFGDMIKPDNDQEQLMLSWITKIYDEEIKIDLI</sequence>
<gene>
    <name evidence="1" type="ORF">FC51_GL002161</name>
</gene>
<evidence type="ECO:0000313" key="2">
    <source>
        <dbReference type="Proteomes" id="UP000051957"/>
    </source>
</evidence>
<dbReference type="RefSeq" id="WP_057909556.1">
    <property type="nucleotide sequence ID" value="NZ_AZGK01000007.1"/>
</dbReference>
<comment type="caution">
    <text evidence="1">The sequence shown here is derived from an EMBL/GenBank/DDBJ whole genome shotgun (WGS) entry which is preliminary data.</text>
</comment>